<dbReference type="AlphaFoldDB" id="A0A1Z8JMA3"/>
<dbReference type="InterPro" id="IPR009447">
    <property type="entry name" value="PIGW/GWT1"/>
</dbReference>
<keyword evidence="8" id="KW-0808">Transferase</keyword>
<sequence>MSTYKERKTQFVSDLVGGSTLDIYLVTSISAISYLIWCVLKRRTNVFSEGIVGKLVDFQLSWNNLLFSTTIYSNNIPLLVVLNILPLVPVFASSSVTSLTTKTARKITVNLRNMTVKQLLPFKTFVTVYRAQMMVITCICIMAVDFPVFPRRFAKVETWGTSLMDLGVGSFVFSMGLINVRSYIRQIFEGRFSYFRNLTATVKGCVPILILGCIRLISVKSVDYHEHVTEYGRHWNFFFTLGFLPILNALLAPIILKLSPVLTSILVSIVYEYVLLHGGLEYIVASSRDDLFSANREGIFSLLGYFAIFLNGFALGAAILPVVPLPNSFFRVGIKREDLIKKYSGGFKGLSFLGTLFYAAVFFQLGYFIIDTCYSYSVSRRMANMLYVIWVSAYNCSFLFIYGLIERFVMGGMETTVISDEGSDVETVIDDLISQEYIPASLDAVNRNSLVLFLVSNLVTGLINLTINTIDCGAFESTGILLAYEILLAGFTMFLYHHKIFIR</sequence>
<keyword evidence="6 8" id="KW-1133">Transmembrane helix</keyword>
<dbReference type="PIRSF" id="PIRSF017321">
    <property type="entry name" value="GWT1"/>
    <property type="match status" value="1"/>
</dbReference>
<keyword evidence="5 8" id="KW-0812">Transmembrane</keyword>
<evidence type="ECO:0000256" key="4">
    <source>
        <dbReference type="ARBA" id="ARBA00022502"/>
    </source>
</evidence>
<accession>A0A1Z8JMA3</accession>
<comment type="similarity">
    <text evidence="3 8">Belongs to the PIGW family.</text>
</comment>
<organism evidence="9 10">
    <name type="scientific">Pichia kudriavzevii</name>
    <name type="common">Yeast</name>
    <name type="synonym">Issatchenkia orientalis</name>
    <dbReference type="NCBI Taxonomy" id="4909"/>
    <lineage>
        <taxon>Eukaryota</taxon>
        <taxon>Fungi</taxon>
        <taxon>Dikarya</taxon>
        <taxon>Ascomycota</taxon>
        <taxon>Saccharomycotina</taxon>
        <taxon>Pichiomycetes</taxon>
        <taxon>Pichiales</taxon>
        <taxon>Pichiaceae</taxon>
        <taxon>Pichia</taxon>
    </lineage>
</organism>
<protein>
    <recommendedName>
        <fullName evidence="8">GPI-anchored wall transfer protein</fullName>
        <ecNumber evidence="8">2.3.-.-</ecNumber>
    </recommendedName>
</protein>
<feature type="transmembrane region" description="Helical" evidence="8">
    <location>
        <begin position="21"/>
        <end position="40"/>
    </location>
</feature>
<comment type="caution">
    <text evidence="9">The sequence shown here is derived from an EMBL/GenBank/DDBJ whole genome shotgun (WGS) entry which is preliminary data.</text>
</comment>
<dbReference type="EC" id="2.3.-.-" evidence="8"/>
<feature type="transmembrane region" description="Helical" evidence="8">
    <location>
        <begin position="198"/>
        <end position="217"/>
    </location>
</feature>
<dbReference type="PANTHER" id="PTHR20661">
    <property type="entry name" value="PHOSPHATIDYLINOSITOL-GLYCAN BIOSYNTHESIS CLASS W PROTEIN"/>
    <property type="match status" value="1"/>
</dbReference>
<evidence type="ECO:0000256" key="8">
    <source>
        <dbReference type="RuleBase" id="RU280819"/>
    </source>
</evidence>
<feature type="transmembrane region" description="Helical" evidence="8">
    <location>
        <begin position="120"/>
        <end position="144"/>
    </location>
</feature>
<evidence type="ECO:0000256" key="5">
    <source>
        <dbReference type="ARBA" id="ARBA00022692"/>
    </source>
</evidence>
<dbReference type="EMBL" id="NHMM01000004">
    <property type="protein sequence ID" value="OUT21717.1"/>
    <property type="molecule type" value="Genomic_DNA"/>
</dbReference>
<comment type="subcellular location">
    <subcellularLocation>
        <location evidence="1 8">Endoplasmic reticulum membrane</location>
        <topology evidence="1 8">Multi-pass membrane protein</topology>
    </subcellularLocation>
</comment>
<evidence type="ECO:0000256" key="7">
    <source>
        <dbReference type="ARBA" id="ARBA00023136"/>
    </source>
</evidence>
<dbReference type="UniPathway" id="UPA00196"/>
<feature type="transmembrane region" description="Helical" evidence="8">
    <location>
        <begin position="382"/>
        <end position="405"/>
    </location>
</feature>
<evidence type="ECO:0000256" key="3">
    <source>
        <dbReference type="ARBA" id="ARBA00007559"/>
    </source>
</evidence>
<keyword evidence="7 8" id="KW-0472">Membrane</keyword>
<feature type="transmembrane region" description="Helical" evidence="8">
    <location>
        <begin position="159"/>
        <end position="178"/>
    </location>
</feature>
<proteinExistence type="inferred from homology"/>
<feature type="transmembrane region" description="Helical" evidence="8">
    <location>
        <begin position="237"/>
        <end position="256"/>
    </location>
</feature>
<keyword evidence="8" id="KW-0012">Acyltransferase</keyword>
<keyword evidence="4 8" id="KW-0337">GPI-anchor biosynthesis</keyword>
<dbReference type="GO" id="GO:0006506">
    <property type="term" value="P:GPI anchor biosynthetic process"/>
    <property type="evidence" value="ECO:0007669"/>
    <property type="project" value="UniProtKB-UniPathway"/>
</dbReference>
<feature type="transmembrane region" description="Helical" evidence="8">
    <location>
        <begin position="479"/>
        <end position="496"/>
    </location>
</feature>
<feature type="transmembrane region" description="Helical" evidence="8">
    <location>
        <begin position="450"/>
        <end position="467"/>
    </location>
</feature>
<comment type="function">
    <text evidence="8">A acetyltransferase, which acetylates the inositol ring of phosphatidylinositol during biosynthesis of GPI-anchor.</text>
</comment>
<comment type="pathway">
    <text evidence="2 8">Glycolipid biosynthesis; glycosylphosphatidylinositol-anchor biosynthesis.</text>
</comment>
<dbReference type="VEuPathDB" id="FungiDB:C5L36_0E05480"/>
<dbReference type="GO" id="GO:0072659">
    <property type="term" value="P:protein localization to plasma membrane"/>
    <property type="evidence" value="ECO:0007669"/>
    <property type="project" value="TreeGrafter"/>
</dbReference>
<evidence type="ECO:0000313" key="10">
    <source>
        <dbReference type="Proteomes" id="UP000195871"/>
    </source>
</evidence>
<evidence type="ECO:0000256" key="6">
    <source>
        <dbReference type="ARBA" id="ARBA00022989"/>
    </source>
</evidence>
<feature type="transmembrane region" description="Helical" evidence="8">
    <location>
        <begin position="305"/>
        <end position="330"/>
    </location>
</feature>
<gene>
    <name evidence="9" type="ORF">CAS74_002686</name>
</gene>
<dbReference type="PANTHER" id="PTHR20661:SF0">
    <property type="entry name" value="PHOSPHATIDYLINOSITOL-GLYCAN BIOSYNTHESIS CLASS W PROTEIN"/>
    <property type="match status" value="1"/>
</dbReference>
<dbReference type="GO" id="GO:0032216">
    <property type="term" value="F:glucosaminyl-phosphatidylinositol O-acyltransferase activity"/>
    <property type="evidence" value="ECO:0007669"/>
    <property type="project" value="TreeGrafter"/>
</dbReference>
<name>A0A1Z8JMA3_PICKU</name>
<evidence type="ECO:0000256" key="2">
    <source>
        <dbReference type="ARBA" id="ARBA00004687"/>
    </source>
</evidence>
<feature type="transmembrane region" description="Helical" evidence="8">
    <location>
        <begin position="350"/>
        <end position="370"/>
    </location>
</feature>
<dbReference type="Pfam" id="PF06423">
    <property type="entry name" value="GWT1"/>
    <property type="match status" value="1"/>
</dbReference>
<keyword evidence="8" id="KW-0256">Endoplasmic reticulum</keyword>
<dbReference type="GO" id="GO:0005789">
    <property type="term" value="C:endoplasmic reticulum membrane"/>
    <property type="evidence" value="ECO:0007669"/>
    <property type="project" value="UniProtKB-SubCell"/>
</dbReference>
<reference evidence="9 10" key="1">
    <citation type="submission" date="2017-05" db="EMBL/GenBank/DDBJ databases">
        <title>The Genome Sequence of Candida krusei Ckrusei653.</title>
        <authorList>
            <person name="Cuomo C."/>
            <person name="Forche A."/>
            <person name="Young S."/>
            <person name="Abouelleil A."/>
            <person name="Cao P."/>
            <person name="Chapman S."/>
            <person name="Cusick C."/>
            <person name="Shea T."/>
            <person name="Nusbaum C."/>
            <person name="Birren B."/>
        </authorList>
    </citation>
    <scope>NUCLEOTIDE SEQUENCE [LARGE SCALE GENOMIC DNA]</scope>
    <source>
        <strain evidence="9 10">Ckrusei653</strain>
    </source>
</reference>
<evidence type="ECO:0000256" key="1">
    <source>
        <dbReference type="ARBA" id="ARBA00004477"/>
    </source>
</evidence>
<feature type="transmembrane region" description="Helical" evidence="8">
    <location>
        <begin position="263"/>
        <end position="285"/>
    </location>
</feature>
<evidence type="ECO:0000313" key="9">
    <source>
        <dbReference type="EMBL" id="OUT21717.1"/>
    </source>
</evidence>
<dbReference type="Proteomes" id="UP000195871">
    <property type="component" value="Unassembled WGS sequence"/>
</dbReference>